<evidence type="ECO:0000256" key="1">
    <source>
        <dbReference type="SAM" id="Phobius"/>
    </source>
</evidence>
<organism evidence="2 3">
    <name type="scientific">Candidatus Acidianus copahuensis</name>
    <dbReference type="NCBI Taxonomy" id="1160895"/>
    <lineage>
        <taxon>Archaea</taxon>
        <taxon>Thermoproteota</taxon>
        <taxon>Thermoprotei</taxon>
        <taxon>Sulfolobales</taxon>
        <taxon>Sulfolobaceae</taxon>
        <taxon>Acidianus</taxon>
    </lineage>
</organism>
<gene>
    <name evidence="2" type="ORF">CM19_06580</name>
</gene>
<sequence length="130" mass="14900">MRRTRQGRALSVVTVYLKRHQMCVILFALDVVTRLIGMLTVLITWENNGKLKLNDTILSLFSIQSTKASFYEERGEGENPQRYPLLLPRREDLLLGGATCYVPRRHNRVWRGSETATRNLLLSGMHPMGS</sequence>
<dbReference type="EMBL" id="JFZT01000039">
    <property type="protein sequence ID" value="EZQ07112.1"/>
    <property type="molecule type" value="Genomic_DNA"/>
</dbReference>
<reference evidence="2 3" key="1">
    <citation type="submission" date="2014-03" db="EMBL/GenBank/DDBJ databases">
        <title>Draft genome sequence of the novel thermoacidophilic archaea Acidianus copahuensis ALE1 strain, isolated from Copahue volcanic area in Neuquen Argentina.</title>
        <authorList>
            <person name="Urbieta M.S."/>
            <person name="Rascovan N."/>
            <person name="Castro C."/>
            <person name="Revale S."/>
            <person name="Giaveno M.A."/>
            <person name="Vazquez M.P."/>
            <person name="Donati E.R."/>
        </authorList>
    </citation>
    <scope>NUCLEOTIDE SEQUENCE [LARGE SCALE GENOMIC DNA]</scope>
    <source>
        <strain evidence="2 3">ALE1</strain>
    </source>
</reference>
<evidence type="ECO:0000313" key="3">
    <source>
        <dbReference type="Proteomes" id="UP000024332"/>
    </source>
</evidence>
<accession>A0A031LPU9</accession>
<evidence type="ECO:0000313" key="2">
    <source>
        <dbReference type="EMBL" id="EZQ07112.1"/>
    </source>
</evidence>
<dbReference type="Proteomes" id="UP000024332">
    <property type="component" value="Unassembled WGS sequence"/>
</dbReference>
<name>A0A031LPU9_9CREN</name>
<dbReference type="AlphaFoldDB" id="A0A031LPU9"/>
<keyword evidence="1" id="KW-0472">Membrane</keyword>
<comment type="caution">
    <text evidence="2">The sequence shown here is derived from an EMBL/GenBank/DDBJ whole genome shotgun (WGS) entry which is preliminary data.</text>
</comment>
<keyword evidence="1" id="KW-1133">Transmembrane helix</keyword>
<dbReference type="STRING" id="1160895.CM19_06580"/>
<proteinExistence type="predicted"/>
<keyword evidence="1" id="KW-0812">Transmembrane</keyword>
<feature type="transmembrane region" description="Helical" evidence="1">
    <location>
        <begin position="21"/>
        <end position="45"/>
    </location>
</feature>
<protein>
    <submittedName>
        <fullName evidence="2">Uncharacterized protein</fullName>
    </submittedName>
</protein>
<keyword evidence="3" id="KW-1185">Reference proteome</keyword>